<sequence>METRMAGKRQRLKVFSYCYLQLVAQWASSWKTGRFDRCPESNKKPLGQSTILYDYSEEELMASIEREYCR</sequence>
<dbReference type="AlphaFoldDB" id="A0A3L8T8I0"/>
<gene>
    <name evidence="1" type="ORF">DV515_00000712</name>
</gene>
<comment type="caution">
    <text evidence="1">The sequence shown here is derived from an EMBL/GenBank/DDBJ whole genome shotgun (WGS) entry which is preliminary data.</text>
</comment>
<dbReference type="Pfam" id="PF26203">
    <property type="entry name" value="Cys1"/>
    <property type="match status" value="1"/>
</dbReference>
<dbReference type="EMBL" id="QUSF01000002">
    <property type="protein sequence ID" value="RLW12298.1"/>
    <property type="molecule type" value="Genomic_DNA"/>
</dbReference>
<proteinExistence type="predicted"/>
<dbReference type="OrthoDB" id="9397990at2759"/>
<keyword evidence="2" id="KW-1185">Reference proteome</keyword>
<accession>A0A3L8T8I0</accession>
<dbReference type="InterPro" id="IPR058884">
    <property type="entry name" value="Cys1"/>
</dbReference>
<evidence type="ECO:0000313" key="2">
    <source>
        <dbReference type="Proteomes" id="UP000276834"/>
    </source>
</evidence>
<name>A0A3L8T8I0_CHLGU</name>
<organism evidence="1 2">
    <name type="scientific">Chloebia gouldiae</name>
    <name type="common">Gouldian finch</name>
    <name type="synonym">Erythrura gouldiae</name>
    <dbReference type="NCBI Taxonomy" id="44316"/>
    <lineage>
        <taxon>Eukaryota</taxon>
        <taxon>Metazoa</taxon>
        <taxon>Chordata</taxon>
        <taxon>Craniata</taxon>
        <taxon>Vertebrata</taxon>
        <taxon>Euteleostomi</taxon>
        <taxon>Archelosauria</taxon>
        <taxon>Archosauria</taxon>
        <taxon>Dinosauria</taxon>
        <taxon>Saurischia</taxon>
        <taxon>Theropoda</taxon>
        <taxon>Coelurosauria</taxon>
        <taxon>Aves</taxon>
        <taxon>Neognathae</taxon>
        <taxon>Neoaves</taxon>
        <taxon>Telluraves</taxon>
        <taxon>Australaves</taxon>
        <taxon>Passeriformes</taxon>
        <taxon>Passeroidea</taxon>
        <taxon>Passeridae</taxon>
        <taxon>Chloebia</taxon>
    </lineage>
</organism>
<protein>
    <submittedName>
        <fullName evidence="1">Uncharacterized protein</fullName>
    </submittedName>
</protein>
<dbReference type="Proteomes" id="UP000276834">
    <property type="component" value="Unassembled WGS sequence"/>
</dbReference>
<reference evidence="1 2" key="1">
    <citation type="journal article" date="2018" name="Proc. R. Soc. B">
        <title>A non-coding region near Follistatin controls head colour polymorphism in the Gouldian finch.</title>
        <authorList>
            <person name="Toomey M.B."/>
            <person name="Marques C.I."/>
            <person name="Andrade P."/>
            <person name="Araujo P.M."/>
            <person name="Sabatino S."/>
            <person name="Gazda M.A."/>
            <person name="Afonso S."/>
            <person name="Lopes R.J."/>
            <person name="Corbo J.C."/>
            <person name="Carneiro M."/>
        </authorList>
    </citation>
    <scope>NUCLEOTIDE SEQUENCE [LARGE SCALE GENOMIC DNA]</scope>
    <source>
        <strain evidence="1">Red01</strain>
        <tissue evidence="1">Muscle</tissue>
    </source>
</reference>
<evidence type="ECO:0000313" key="1">
    <source>
        <dbReference type="EMBL" id="RLW12298.1"/>
    </source>
</evidence>